<name>A0AAW7SY83_BURVI</name>
<reference evidence="1" key="1">
    <citation type="submission" date="2023-07" db="EMBL/GenBank/DDBJ databases">
        <title>A collection of bacterial strains from the Burkholderia cepacia Research Laboratory and Repository.</title>
        <authorList>
            <person name="Lipuma J."/>
            <person name="Spilker T."/>
            <person name="Caverly L."/>
        </authorList>
    </citation>
    <scope>NUCLEOTIDE SEQUENCE</scope>
    <source>
        <strain evidence="1">AU44268</strain>
    </source>
</reference>
<comment type="caution">
    <text evidence="1">The sequence shown here is derived from an EMBL/GenBank/DDBJ whole genome shotgun (WGS) entry which is preliminary data.</text>
</comment>
<accession>A0AAW7SY83</accession>
<dbReference type="Proteomes" id="UP001171620">
    <property type="component" value="Unassembled WGS sequence"/>
</dbReference>
<evidence type="ECO:0000313" key="2">
    <source>
        <dbReference type="Proteomes" id="UP001171620"/>
    </source>
</evidence>
<protein>
    <recommendedName>
        <fullName evidence="3">Transposase DDE domain-containing protein</fullName>
    </recommendedName>
</protein>
<proteinExistence type="predicted"/>
<organism evidence="1 2">
    <name type="scientific">Burkholderia vietnamiensis</name>
    <dbReference type="NCBI Taxonomy" id="60552"/>
    <lineage>
        <taxon>Bacteria</taxon>
        <taxon>Pseudomonadati</taxon>
        <taxon>Pseudomonadota</taxon>
        <taxon>Betaproteobacteria</taxon>
        <taxon>Burkholderiales</taxon>
        <taxon>Burkholderiaceae</taxon>
        <taxon>Burkholderia</taxon>
        <taxon>Burkholderia cepacia complex</taxon>
    </lineage>
</organism>
<dbReference type="AlphaFoldDB" id="A0AAW7SY83"/>
<evidence type="ECO:0000313" key="1">
    <source>
        <dbReference type="EMBL" id="MDN7794912.1"/>
    </source>
</evidence>
<dbReference type="RefSeq" id="WP_014723976.1">
    <property type="nucleotide sequence ID" value="NZ_CADEQL010000025.1"/>
</dbReference>
<gene>
    <name evidence="1" type="ORF">QZM33_08025</name>
</gene>
<evidence type="ECO:0008006" key="3">
    <source>
        <dbReference type="Google" id="ProtNLM"/>
    </source>
</evidence>
<sequence length="139" mass="15833">MTKNEGRVTEARGPPYLGFQRFQCKAADGSILVVRIFGGLMNLDAFFAFSAMRVRFAQVTDRAFRSAAARGVVRCVRAQALRRCRRCARGVQRITLTVQCNIGRTPRQRMELGFSRMARLLRWLTQYGSPIRATRAHSY</sequence>
<dbReference type="EMBL" id="JAUJRV010000004">
    <property type="protein sequence ID" value="MDN7794912.1"/>
    <property type="molecule type" value="Genomic_DNA"/>
</dbReference>